<dbReference type="AlphaFoldDB" id="A0A6P2R432"/>
<dbReference type="SUPFAM" id="SSF141729">
    <property type="entry name" value="FimD N-terminal domain-like"/>
    <property type="match status" value="1"/>
</dbReference>
<dbReference type="Gene3D" id="2.60.40.3110">
    <property type="match status" value="1"/>
</dbReference>
<reference evidence="13 14" key="1">
    <citation type="submission" date="2019-09" db="EMBL/GenBank/DDBJ databases">
        <authorList>
            <person name="Depoorter E."/>
        </authorList>
    </citation>
    <scope>NUCLEOTIDE SEQUENCE [LARGE SCALE GENOMIC DNA]</scope>
    <source>
        <strain evidence="13">LMG 13014</strain>
    </source>
</reference>
<evidence type="ECO:0000256" key="1">
    <source>
        <dbReference type="ARBA" id="ARBA00004571"/>
    </source>
</evidence>
<evidence type="ECO:0000256" key="9">
    <source>
        <dbReference type="RuleBase" id="RU003884"/>
    </source>
</evidence>
<keyword evidence="8 9" id="KW-0998">Cell outer membrane</keyword>
<dbReference type="InterPro" id="IPR018030">
    <property type="entry name" value="Fimbrial_membr_usher_CS"/>
</dbReference>
<dbReference type="Gene3D" id="2.60.40.2610">
    <property type="entry name" value="Outer membrane usher protein FimD, plug domain"/>
    <property type="match status" value="1"/>
</dbReference>
<feature type="compositionally biased region" description="Basic and acidic residues" evidence="10">
    <location>
        <begin position="161"/>
        <end position="175"/>
    </location>
</feature>
<evidence type="ECO:0000259" key="11">
    <source>
        <dbReference type="Pfam" id="PF13953"/>
    </source>
</evidence>
<dbReference type="RefSeq" id="WP_235996229.1">
    <property type="nucleotide sequence ID" value="NZ_CABVQC010000054.1"/>
</dbReference>
<evidence type="ECO:0000256" key="5">
    <source>
        <dbReference type="ARBA" id="ARBA00022692"/>
    </source>
</evidence>
<dbReference type="InterPro" id="IPR043142">
    <property type="entry name" value="PapC-like_C_sf"/>
</dbReference>
<dbReference type="Pfam" id="PF00577">
    <property type="entry name" value="Usher"/>
    <property type="match status" value="1"/>
</dbReference>
<dbReference type="InterPro" id="IPR037224">
    <property type="entry name" value="PapC_N_sf"/>
</dbReference>
<feature type="compositionally biased region" description="Basic residues" evidence="10">
    <location>
        <begin position="1"/>
        <end position="15"/>
    </location>
</feature>
<dbReference type="Pfam" id="PF13953">
    <property type="entry name" value="PapC_C"/>
    <property type="match status" value="1"/>
</dbReference>
<dbReference type="FunFam" id="2.60.40.3110:FF:000001">
    <property type="entry name" value="Putative fimbrial outer membrane usher"/>
    <property type="match status" value="1"/>
</dbReference>
<keyword evidence="6" id="KW-0732">Signal</keyword>
<feature type="domain" description="PapC N-terminal" evidence="12">
    <location>
        <begin position="70"/>
        <end position="243"/>
    </location>
</feature>
<proteinExistence type="inferred from homology"/>
<evidence type="ECO:0000259" key="12">
    <source>
        <dbReference type="Pfam" id="PF13954"/>
    </source>
</evidence>
<sequence length="927" mass="99656">MTRTHRNPRQTRRTGPRATPVRAACSTGEAPCYARLSLLAVALVLAPPAHALQAAPVGREADGATTLAYNFDSRLLLGTPLGVANIERFNRTHAADPGRYQVDLYVNDRFVSRRDITFRNADDGELYPCLSDALLTSAGVLLRDVADARMPHAAPGQDAPDDTRLLPEPTPDHADTPPADAPPAFCGPLTKRVPDARTTFDLSRLRLDISVPQLEMKVAPRGAVDPASLDAGETAAYVNYDASYYTSSAYGVRANSVYTGLNAGVNVDLWRVRQQSSFTYNGGTGNSISRWNNIRTYAERPLIGLRSQLTVGQSFTSGSLFSTVGYTGVRLESDDRMLPDSMRGYAPVINGVAQTNARVVVNQNGHVIYQTTVAPGPFRIADLNPTSYQGDLDVEVHEANGQVSRFTVPFSAVPNSMRPGVSHYSVTLGQVRQIEGSHAKFADLTYQRGLTNSLTANGAVRVSPDYQSALAGAVLGTWIGAFGWNTTWSHARNAQGGWLNGWMSSVTYSHTFTPTQTTFSLAGYRYSTKGYREFIDALSAREAYRRGETWASSTYQQRDQFTLNVNQDFGKYGALSLSATTSSYYESRPHDTQVQLSYNNHYRSISYNLSFVRQKTATAVAPDSGPMQNLLPGYGRAGADMRTSNVLMLTLSIPLGSGPRTASLSGSVSHGNDQGTSYQASLSGIADRAQTLSYGLSLSGETRNGARTYSGNLQKNLSMITAGASYSNGDHFWQAGATARGAIVAHRGGVTLGPYLGDTFGIVEAKGARGATVRSGMGARVDRFGYAIVPSLTPYRYTDVALDTQGIDRDTELTGNQVRVAPYAGSAVLLKFATLTGHAVLIQGARADGERLPLGADVLDDKGASIGVVGQGGLAYARVPSAHGTVKVRWGKRREDQCAMRYDLPAPSAAKAPIMRIRAQCLPLALK</sequence>
<evidence type="ECO:0000256" key="4">
    <source>
        <dbReference type="ARBA" id="ARBA00022452"/>
    </source>
</evidence>
<dbReference type="PANTHER" id="PTHR30451">
    <property type="entry name" value="OUTER MEMBRANE USHER PROTEIN"/>
    <property type="match status" value="1"/>
</dbReference>
<protein>
    <submittedName>
        <fullName evidence="13">Fimbrial biogenesis outer membrane usher protein</fullName>
    </submittedName>
</protein>
<feature type="domain" description="PapC-like C-terminal" evidence="11">
    <location>
        <begin position="842"/>
        <end position="906"/>
    </location>
</feature>
<dbReference type="InterPro" id="IPR000015">
    <property type="entry name" value="Fimb_usher"/>
</dbReference>
<gene>
    <name evidence="13" type="ORF">BLA13014_06065</name>
</gene>
<evidence type="ECO:0000256" key="8">
    <source>
        <dbReference type="ARBA" id="ARBA00023237"/>
    </source>
</evidence>
<dbReference type="InterPro" id="IPR042186">
    <property type="entry name" value="FimD_plug_dom"/>
</dbReference>
<dbReference type="PROSITE" id="PS01151">
    <property type="entry name" value="FIMBRIAL_USHER"/>
    <property type="match status" value="1"/>
</dbReference>
<organism evidence="13 14">
    <name type="scientific">Burkholderia aenigmatica</name>
    <dbReference type="NCBI Taxonomy" id="2015348"/>
    <lineage>
        <taxon>Bacteria</taxon>
        <taxon>Pseudomonadati</taxon>
        <taxon>Pseudomonadota</taxon>
        <taxon>Betaproteobacteria</taxon>
        <taxon>Burkholderiales</taxon>
        <taxon>Burkholderiaceae</taxon>
        <taxon>Burkholderia</taxon>
        <taxon>Burkholderia cepacia complex</taxon>
    </lineage>
</organism>
<dbReference type="GO" id="GO:0009279">
    <property type="term" value="C:cell outer membrane"/>
    <property type="evidence" value="ECO:0007669"/>
    <property type="project" value="UniProtKB-SubCell"/>
</dbReference>
<feature type="region of interest" description="Disordered" evidence="10">
    <location>
        <begin position="1"/>
        <end position="22"/>
    </location>
</feature>
<feature type="region of interest" description="Disordered" evidence="10">
    <location>
        <begin position="151"/>
        <end position="188"/>
    </location>
</feature>
<keyword evidence="9" id="KW-1029">Fimbrium biogenesis</keyword>
<evidence type="ECO:0000313" key="13">
    <source>
        <dbReference type="EMBL" id="VWC27428.1"/>
    </source>
</evidence>
<accession>A0A6P2R432</accession>
<dbReference type="GO" id="GO:0009297">
    <property type="term" value="P:pilus assembly"/>
    <property type="evidence" value="ECO:0007669"/>
    <property type="project" value="InterPro"/>
</dbReference>
<dbReference type="Proteomes" id="UP000494261">
    <property type="component" value="Unassembled WGS sequence"/>
</dbReference>
<dbReference type="PANTHER" id="PTHR30451:SF20">
    <property type="entry name" value="FIMBRIAE USHER"/>
    <property type="match status" value="1"/>
</dbReference>
<dbReference type="FunFam" id="2.60.40.2610:FF:000001">
    <property type="entry name" value="Outer membrane fimbrial usher protein"/>
    <property type="match status" value="1"/>
</dbReference>
<keyword evidence="7 9" id="KW-0472">Membrane</keyword>
<comment type="similarity">
    <text evidence="2 9">Belongs to the fimbrial export usher family.</text>
</comment>
<keyword evidence="3 9" id="KW-0813">Transport</keyword>
<evidence type="ECO:0000256" key="7">
    <source>
        <dbReference type="ARBA" id="ARBA00023136"/>
    </source>
</evidence>
<keyword evidence="5 9" id="KW-0812">Transmembrane</keyword>
<dbReference type="InterPro" id="IPR025885">
    <property type="entry name" value="PapC_N"/>
</dbReference>
<name>A0A6P2R432_9BURK</name>
<dbReference type="EMBL" id="CABVQC010000054">
    <property type="protein sequence ID" value="VWC27428.1"/>
    <property type="molecule type" value="Genomic_DNA"/>
</dbReference>
<keyword evidence="4" id="KW-1134">Transmembrane beta strand</keyword>
<evidence type="ECO:0000256" key="10">
    <source>
        <dbReference type="SAM" id="MobiDB-lite"/>
    </source>
</evidence>
<evidence type="ECO:0000256" key="3">
    <source>
        <dbReference type="ARBA" id="ARBA00022448"/>
    </source>
</evidence>
<dbReference type="Pfam" id="PF13954">
    <property type="entry name" value="PapC_N"/>
    <property type="match status" value="1"/>
</dbReference>
<evidence type="ECO:0000256" key="2">
    <source>
        <dbReference type="ARBA" id="ARBA00008064"/>
    </source>
</evidence>
<dbReference type="GO" id="GO:0015473">
    <property type="term" value="F:fimbrial usher porin activity"/>
    <property type="evidence" value="ECO:0007669"/>
    <property type="project" value="InterPro"/>
</dbReference>
<dbReference type="Gene3D" id="3.10.20.410">
    <property type="match status" value="1"/>
</dbReference>
<evidence type="ECO:0000256" key="6">
    <source>
        <dbReference type="ARBA" id="ARBA00022729"/>
    </source>
</evidence>
<dbReference type="Gene3D" id="2.60.40.2070">
    <property type="match status" value="1"/>
</dbReference>
<comment type="subcellular location">
    <subcellularLocation>
        <location evidence="1 9">Cell outer membrane</location>
        <topology evidence="1 9">Multi-pass membrane protein</topology>
    </subcellularLocation>
</comment>
<dbReference type="InterPro" id="IPR025949">
    <property type="entry name" value="PapC-like_C"/>
</dbReference>
<evidence type="ECO:0000313" key="14">
    <source>
        <dbReference type="Proteomes" id="UP000494261"/>
    </source>
</evidence>